<dbReference type="PANTHER" id="PTHR44051">
    <property type="entry name" value="GLUTATHIONE S-TRANSFERASE-RELATED"/>
    <property type="match status" value="1"/>
</dbReference>
<dbReference type="Proteomes" id="UP000681075">
    <property type="component" value="Unassembled WGS sequence"/>
</dbReference>
<dbReference type="PANTHER" id="PTHR44051:SF19">
    <property type="entry name" value="DISULFIDE-BOND OXIDOREDUCTASE YFCG"/>
    <property type="match status" value="1"/>
</dbReference>
<protein>
    <submittedName>
        <fullName evidence="6">Glutathione S-transferase</fullName>
    </submittedName>
</protein>
<dbReference type="SFLD" id="SFLDG00358">
    <property type="entry name" value="Main_(cytGST)"/>
    <property type="match status" value="1"/>
</dbReference>
<keyword evidence="7" id="KW-1185">Reference proteome</keyword>
<reference evidence="6" key="1">
    <citation type="submission" date="2021-02" db="EMBL/GenBank/DDBJ databases">
        <title>Genome sequence of Rhodospirillales sp. strain TMPK1 isolated from soil.</title>
        <authorList>
            <person name="Nakai R."/>
            <person name="Kusada H."/>
            <person name="Tamaki H."/>
        </authorList>
    </citation>
    <scope>NUCLEOTIDE SEQUENCE</scope>
    <source>
        <strain evidence="6">TMPK1</strain>
    </source>
</reference>
<dbReference type="Pfam" id="PF02798">
    <property type="entry name" value="GST_N"/>
    <property type="match status" value="1"/>
</dbReference>
<dbReference type="Gene3D" id="1.20.1050.10">
    <property type="match status" value="1"/>
</dbReference>
<dbReference type="InterPro" id="IPR036282">
    <property type="entry name" value="Glutathione-S-Trfase_C_sf"/>
</dbReference>
<feature type="domain" description="GST N-terminal" evidence="4">
    <location>
        <begin position="1"/>
        <end position="81"/>
    </location>
</feature>
<accession>A0A8S8X767</accession>
<dbReference type="SUPFAM" id="SSF47616">
    <property type="entry name" value="GST C-terminal domain-like"/>
    <property type="match status" value="1"/>
</dbReference>
<dbReference type="InterPro" id="IPR004045">
    <property type="entry name" value="Glutathione_S-Trfase_N"/>
</dbReference>
<dbReference type="PROSITE" id="PS50405">
    <property type="entry name" value="GST_CTER"/>
    <property type="match status" value="1"/>
</dbReference>
<evidence type="ECO:0000259" key="4">
    <source>
        <dbReference type="PROSITE" id="PS50404"/>
    </source>
</evidence>
<evidence type="ECO:0000256" key="1">
    <source>
        <dbReference type="ARBA" id="ARBA00007409"/>
    </source>
</evidence>
<dbReference type="InterPro" id="IPR040079">
    <property type="entry name" value="Glutathione_S-Trfase"/>
</dbReference>
<keyword evidence="2" id="KW-0808">Transferase</keyword>
<comment type="caution">
    <text evidence="6">The sequence shown here is derived from an EMBL/GenBank/DDBJ whole genome shotgun (WGS) entry which is preliminary data.</text>
</comment>
<evidence type="ECO:0000256" key="2">
    <source>
        <dbReference type="ARBA" id="ARBA00022679"/>
    </source>
</evidence>
<proteinExistence type="inferred from homology"/>
<sequence>MRTIWGRRNSFNVQKVLWLADELGLTYEHVAAGGSFGGLDTDEFRARNPHQRVPVLQDDDVVLWESHAILRYLAARYGSGTIWSPDPGVESRSDRWVEWSSTTLLPAFTRLFWGFFRTPEQERNQAAIDKALAETTRAYAMLDEQLSLQPYVAGDHLTLADIAAGTPLYRWYNLDIARPDMPHVDAWYRRLQTRSAYQTNVMVSFEELRGRSAF</sequence>
<dbReference type="AlphaFoldDB" id="A0A8S8X767"/>
<dbReference type="SUPFAM" id="SSF52833">
    <property type="entry name" value="Thioredoxin-like"/>
    <property type="match status" value="1"/>
</dbReference>
<name>A0A8S8X767_9PROT</name>
<organism evidence="6 7">
    <name type="scientific">Roseiterribacter gracilis</name>
    <dbReference type="NCBI Taxonomy" id="2812848"/>
    <lineage>
        <taxon>Bacteria</taxon>
        <taxon>Pseudomonadati</taxon>
        <taxon>Pseudomonadota</taxon>
        <taxon>Alphaproteobacteria</taxon>
        <taxon>Rhodospirillales</taxon>
        <taxon>Roseiterribacteraceae</taxon>
        <taxon>Roseiterribacter</taxon>
    </lineage>
</organism>
<dbReference type="Gene3D" id="3.40.30.10">
    <property type="entry name" value="Glutaredoxin"/>
    <property type="match status" value="1"/>
</dbReference>
<dbReference type="SFLD" id="SFLDS00019">
    <property type="entry name" value="Glutathione_Transferase_(cytos"/>
    <property type="match status" value="1"/>
</dbReference>
<evidence type="ECO:0000259" key="5">
    <source>
        <dbReference type="PROSITE" id="PS50405"/>
    </source>
</evidence>
<dbReference type="EMBL" id="BOPV01000001">
    <property type="protein sequence ID" value="GIL38114.1"/>
    <property type="molecule type" value="Genomic_DNA"/>
</dbReference>
<evidence type="ECO:0000313" key="6">
    <source>
        <dbReference type="EMBL" id="GIL38114.1"/>
    </source>
</evidence>
<evidence type="ECO:0000313" key="7">
    <source>
        <dbReference type="Proteomes" id="UP000681075"/>
    </source>
</evidence>
<comment type="similarity">
    <text evidence="1 3">Belongs to the GST superfamily.</text>
</comment>
<dbReference type="InterPro" id="IPR004046">
    <property type="entry name" value="GST_C"/>
</dbReference>
<dbReference type="RefSeq" id="WP_420241066.1">
    <property type="nucleotide sequence ID" value="NZ_BOPV01000001.1"/>
</dbReference>
<dbReference type="Pfam" id="PF00043">
    <property type="entry name" value="GST_C"/>
    <property type="match status" value="1"/>
</dbReference>
<feature type="domain" description="GST C-terminal" evidence="5">
    <location>
        <begin position="86"/>
        <end position="214"/>
    </location>
</feature>
<dbReference type="PROSITE" id="PS50404">
    <property type="entry name" value="GST_NTER"/>
    <property type="match status" value="1"/>
</dbReference>
<dbReference type="GO" id="GO:0016740">
    <property type="term" value="F:transferase activity"/>
    <property type="evidence" value="ECO:0007669"/>
    <property type="project" value="UniProtKB-KW"/>
</dbReference>
<dbReference type="FunFam" id="3.40.30.10:FF:000039">
    <property type="entry name" value="Glutathione S-transferase domain"/>
    <property type="match status" value="1"/>
</dbReference>
<dbReference type="SFLD" id="SFLDG01150">
    <property type="entry name" value="Main.1:_Beta-like"/>
    <property type="match status" value="1"/>
</dbReference>
<dbReference type="InterPro" id="IPR010987">
    <property type="entry name" value="Glutathione-S-Trfase_C-like"/>
</dbReference>
<gene>
    <name evidence="6" type="ORF">TMPK1_03510</name>
</gene>
<dbReference type="CDD" id="cd03047">
    <property type="entry name" value="GST_N_2"/>
    <property type="match status" value="1"/>
</dbReference>
<dbReference type="InterPro" id="IPR036249">
    <property type="entry name" value="Thioredoxin-like_sf"/>
</dbReference>
<evidence type="ECO:0000256" key="3">
    <source>
        <dbReference type="RuleBase" id="RU003494"/>
    </source>
</evidence>